<evidence type="ECO:0000256" key="1">
    <source>
        <dbReference type="SAM" id="MobiDB-lite"/>
    </source>
</evidence>
<dbReference type="SMART" id="SM00462">
    <property type="entry name" value="PTB"/>
    <property type="match status" value="1"/>
</dbReference>
<dbReference type="Pfam" id="PF00640">
    <property type="entry name" value="PID"/>
    <property type="match status" value="1"/>
</dbReference>
<dbReference type="InterPro" id="IPR006020">
    <property type="entry name" value="PTB/PI_dom"/>
</dbReference>
<evidence type="ECO:0000313" key="3">
    <source>
        <dbReference type="EMBL" id="CBY07103.1"/>
    </source>
</evidence>
<dbReference type="PANTHER" id="PTHR11232:SF74">
    <property type="entry name" value="PTB DOMAIN-CONTAINING ADAPTER PROTEIN CED-6-LIKE PROTEIN"/>
    <property type="match status" value="1"/>
</dbReference>
<keyword evidence="4" id="KW-1185">Reference proteome</keyword>
<dbReference type="AlphaFoldDB" id="E4WTI1"/>
<sequence>MEDITERTTDFSSFKVQRPLRKTLPPENLVSFKSSSELLFPDPPQDYLELPLRSPHCLLSSDSSTIEYSENGTTSGSEKQLDWIYPTYRLLKSSVEYTVLYFGKEDCYGQSNQQAVNDCNSSLMRDQSSAEKIRLRINATSISLVSDETDKIMKKFKVQSVAFAAQDTNREFVFSFIVQEKRRFMCHSFKGSTNPHAERVLMALGQAFEVAFQLKKTKTRFSTSGSGVINDDGSLPRNSDSESEFSFSEYTRRETLPHPDFYR</sequence>
<dbReference type="Gene3D" id="2.30.29.30">
    <property type="entry name" value="Pleckstrin-homology domain (PH domain)/Phosphotyrosine-binding domain (PTB)"/>
    <property type="match status" value="1"/>
</dbReference>
<feature type="domain" description="PID" evidence="2">
    <location>
        <begin position="94"/>
        <end position="213"/>
    </location>
</feature>
<protein>
    <recommendedName>
        <fullName evidence="2">PID domain-containing protein</fullName>
    </recommendedName>
</protein>
<feature type="region of interest" description="Disordered" evidence="1">
    <location>
        <begin position="222"/>
        <end position="249"/>
    </location>
</feature>
<dbReference type="OrthoDB" id="10039052at2759"/>
<gene>
    <name evidence="3" type="ORF">GSOID_T00006188001</name>
</gene>
<organism evidence="3">
    <name type="scientific">Oikopleura dioica</name>
    <name type="common">Tunicate</name>
    <dbReference type="NCBI Taxonomy" id="34765"/>
    <lineage>
        <taxon>Eukaryota</taxon>
        <taxon>Metazoa</taxon>
        <taxon>Chordata</taxon>
        <taxon>Tunicata</taxon>
        <taxon>Appendicularia</taxon>
        <taxon>Copelata</taxon>
        <taxon>Oikopleuridae</taxon>
        <taxon>Oikopleura</taxon>
    </lineage>
</organism>
<dbReference type="PROSITE" id="PS01179">
    <property type="entry name" value="PID"/>
    <property type="match status" value="1"/>
</dbReference>
<evidence type="ECO:0000313" key="4">
    <source>
        <dbReference type="Proteomes" id="UP000001307"/>
    </source>
</evidence>
<dbReference type="InParanoid" id="E4WTI1"/>
<dbReference type="PANTHER" id="PTHR11232">
    <property type="entry name" value="PHOSPHOTYROSINE INTERACTION DOMAIN-CONTAINING FAMILY MEMBER"/>
    <property type="match status" value="1"/>
</dbReference>
<dbReference type="InterPro" id="IPR051133">
    <property type="entry name" value="Adapter_Engulfment-Domain"/>
</dbReference>
<proteinExistence type="predicted"/>
<dbReference type="Proteomes" id="UP000001307">
    <property type="component" value="Unassembled WGS sequence"/>
</dbReference>
<evidence type="ECO:0000259" key="2">
    <source>
        <dbReference type="PROSITE" id="PS01179"/>
    </source>
</evidence>
<dbReference type="CDD" id="cd00934">
    <property type="entry name" value="PTB"/>
    <property type="match status" value="1"/>
</dbReference>
<dbReference type="SUPFAM" id="SSF50729">
    <property type="entry name" value="PH domain-like"/>
    <property type="match status" value="1"/>
</dbReference>
<accession>E4WTI1</accession>
<dbReference type="EMBL" id="FN653016">
    <property type="protein sequence ID" value="CBY07103.1"/>
    <property type="molecule type" value="Genomic_DNA"/>
</dbReference>
<name>E4WTI1_OIKDI</name>
<reference evidence="3" key="1">
    <citation type="journal article" date="2010" name="Science">
        <title>Plasticity of animal genome architecture unmasked by rapid evolution of a pelagic tunicate.</title>
        <authorList>
            <person name="Denoeud F."/>
            <person name="Henriet S."/>
            <person name="Mungpakdee S."/>
            <person name="Aury J.M."/>
            <person name="Da Silva C."/>
            <person name="Brinkmann H."/>
            <person name="Mikhaleva J."/>
            <person name="Olsen L.C."/>
            <person name="Jubin C."/>
            <person name="Canestro C."/>
            <person name="Bouquet J.M."/>
            <person name="Danks G."/>
            <person name="Poulain J."/>
            <person name="Campsteijn C."/>
            <person name="Adamski M."/>
            <person name="Cross I."/>
            <person name="Yadetie F."/>
            <person name="Muffato M."/>
            <person name="Louis A."/>
            <person name="Butcher S."/>
            <person name="Tsagkogeorga G."/>
            <person name="Konrad A."/>
            <person name="Singh S."/>
            <person name="Jensen M.F."/>
            <person name="Cong E.H."/>
            <person name="Eikeseth-Otteraa H."/>
            <person name="Noel B."/>
            <person name="Anthouard V."/>
            <person name="Porcel B.M."/>
            <person name="Kachouri-Lafond R."/>
            <person name="Nishino A."/>
            <person name="Ugolini M."/>
            <person name="Chourrout P."/>
            <person name="Nishida H."/>
            <person name="Aasland R."/>
            <person name="Huzurbazar S."/>
            <person name="Westhof E."/>
            <person name="Delsuc F."/>
            <person name="Lehrach H."/>
            <person name="Reinhardt R."/>
            <person name="Weissenbach J."/>
            <person name="Roy S.W."/>
            <person name="Artiguenave F."/>
            <person name="Postlethwait J.H."/>
            <person name="Manak J.R."/>
            <person name="Thompson E.M."/>
            <person name="Jaillon O."/>
            <person name="Du Pasquier L."/>
            <person name="Boudinot P."/>
            <person name="Liberles D.A."/>
            <person name="Volff J.N."/>
            <person name="Philippe H."/>
            <person name="Lenhard B."/>
            <person name="Roest Crollius H."/>
            <person name="Wincker P."/>
            <person name="Chourrout D."/>
        </authorList>
    </citation>
    <scope>NUCLEOTIDE SEQUENCE [LARGE SCALE GENOMIC DNA]</scope>
</reference>
<dbReference type="InterPro" id="IPR011993">
    <property type="entry name" value="PH-like_dom_sf"/>
</dbReference>